<dbReference type="InterPro" id="IPR003000">
    <property type="entry name" value="Sirtuin"/>
</dbReference>
<comment type="similarity">
    <text evidence="1">Belongs to the sirtuin family. Class I subfamily.</text>
</comment>
<proteinExistence type="inferred from homology"/>
<accession>A0A9P8QEC2</accession>
<evidence type="ECO:0000313" key="8">
    <source>
        <dbReference type="EMBL" id="KAH3688882.1"/>
    </source>
</evidence>
<keyword evidence="2" id="KW-0678">Repressor</keyword>
<name>A0A9P8QEC2_WICPI</name>
<dbReference type="Gene3D" id="3.40.50.1220">
    <property type="entry name" value="TPP-binding domain"/>
    <property type="match status" value="1"/>
</dbReference>
<gene>
    <name evidence="8" type="ORF">WICPIJ_000127</name>
</gene>
<evidence type="ECO:0000259" key="7">
    <source>
        <dbReference type="PROSITE" id="PS50305"/>
    </source>
</evidence>
<dbReference type="Gene3D" id="3.30.1600.10">
    <property type="entry name" value="SIR2/SIRT2 'Small Domain"/>
    <property type="match status" value="1"/>
</dbReference>
<feature type="compositionally biased region" description="Low complexity" evidence="6">
    <location>
        <begin position="321"/>
        <end position="332"/>
    </location>
</feature>
<organism evidence="8 9">
    <name type="scientific">Wickerhamomyces pijperi</name>
    <name type="common">Yeast</name>
    <name type="synonym">Pichia pijperi</name>
    <dbReference type="NCBI Taxonomy" id="599730"/>
    <lineage>
        <taxon>Eukaryota</taxon>
        <taxon>Fungi</taxon>
        <taxon>Dikarya</taxon>
        <taxon>Ascomycota</taxon>
        <taxon>Saccharomycotina</taxon>
        <taxon>Saccharomycetes</taxon>
        <taxon>Phaffomycetales</taxon>
        <taxon>Wickerhamomycetaceae</taxon>
        <taxon>Wickerhamomyces</taxon>
    </lineage>
</organism>
<reference evidence="8" key="1">
    <citation type="journal article" date="2021" name="Open Biol.">
        <title>Shared evolutionary footprints suggest mitochondrial oxidative damage underlies multiple complex I losses in fungi.</title>
        <authorList>
            <person name="Schikora-Tamarit M.A."/>
            <person name="Marcet-Houben M."/>
            <person name="Nosek J."/>
            <person name="Gabaldon T."/>
        </authorList>
    </citation>
    <scope>NUCLEOTIDE SEQUENCE</scope>
    <source>
        <strain evidence="8">CBS2887</strain>
    </source>
</reference>
<feature type="compositionally biased region" description="Polar residues" evidence="6">
    <location>
        <begin position="361"/>
        <end position="378"/>
    </location>
</feature>
<feature type="binding site" evidence="5">
    <location>
        <position position="160"/>
    </location>
    <ligand>
        <name>Zn(2+)</name>
        <dbReference type="ChEBI" id="CHEBI:29105"/>
    </ligand>
</feature>
<evidence type="ECO:0000256" key="4">
    <source>
        <dbReference type="ARBA" id="ARBA00023027"/>
    </source>
</evidence>
<evidence type="ECO:0000313" key="9">
    <source>
        <dbReference type="Proteomes" id="UP000774326"/>
    </source>
</evidence>
<dbReference type="GO" id="GO:0046872">
    <property type="term" value="F:metal ion binding"/>
    <property type="evidence" value="ECO:0007669"/>
    <property type="project" value="UniProtKB-KW"/>
</dbReference>
<evidence type="ECO:0000256" key="2">
    <source>
        <dbReference type="ARBA" id="ARBA00022491"/>
    </source>
</evidence>
<dbReference type="InterPro" id="IPR050134">
    <property type="entry name" value="NAD-dep_sirtuin_deacylases"/>
</dbReference>
<keyword evidence="5" id="KW-0862">Zinc</keyword>
<dbReference type="InterPro" id="IPR026591">
    <property type="entry name" value="Sirtuin_cat_small_dom_sf"/>
</dbReference>
<evidence type="ECO:0000256" key="5">
    <source>
        <dbReference type="PROSITE-ProRule" id="PRU00236"/>
    </source>
</evidence>
<keyword evidence="5" id="KW-0479">Metal-binding</keyword>
<feature type="domain" description="Deacetylase sirtuin-type" evidence="7">
    <location>
        <begin position="1"/>
        <end position="292"/>
    </location>
</feature>
<dbReference type="SUPFAM" id="SSF52467">
    <property type="entry name" value="DHS-like NAD/FAD-binding domain"/>
    <property type="match status" value="1"/>
</dbReference>
<dbReference type="AlphaFoldDB" id="A0A9P8QEC2"/>
<dbReference type="EMBL" id="JAEUBG010000073">
    <property type="protein sequence ID" value="KAH3688882.1"/>
    <property type="molecule type" value="Genomic_DNA"/>
</dbReference>
<dbReference type="InterPro" id="IPR026590">
    <property type="entry name" value="Ssirtuin_cat_dom"/>
</dbReference>
<protein>
    <recommendedName>
        <fullName evidence="7">Deacetylase sirtuin-type domain-containing protein</fullName>
    </recommendedName>
</protein>
<dbReference type="PROSITE" id="PS50305">
    <property type="entry name" value="SIRTUIN"/>
    <property type="match status" value="1"/>
</dbReference>
<feature type="binding site" evidence="5">
    <location>
        <position position="135"/>
    </location>
    <ligand>
        <name>Zn(2+)</name>
        <dbReference type="ChEBI" id="CHEBI:29105"/>
    </ligand>
</feature>
<keyword evidence="9" id="KW-1185">Reference proteome</keyword>
<keyword evidence="3" id="KW-0808">Transferase</keyword>
<dbReference type="GO" id="GO:0070403">
    <property type="term" value="F:NAD+ binding"/>
    <property type="evidence" value="ECO:0007669"/>
    <property type="project" value="InterPro"/>
</dbReference>
<evidence type="ECO:0000256" key="1">
    <source>
        <dbReference type="ARBA" id="ARBA00006924"/>
    </source>
</evidence>
<dbReference type="GO" id="GO:0005634">
    <property type="term" value="C:nucleus"/>
    <property type="evidence" value="ECO:0007669"/>
    <property type="project" value="TreeGrafter"/>
</dbReference>
<dbReference type="Proteomes" id="UP000774326">
    <property type="component" value="Unassembled WGS sequence"/>
</dbReference>
<dbReference type="PANTHER" id="PTHR11085:SF8">
    <property type="entry name" value="NAD-DEPENDENT HISTONE DEACETYLASE HST3"/>
    <property type="match status" value="1"/>
</dbReference>
<dbReference type="OrthoDB" id="2919105at2759"/>
<dbReference type="Pfam" id="PF02146">
    <property type="entry name" value="SIR2"/>
    <property type="match status" value="1"/>
</dbReference>
<dbReference type="PANTHER" id="PTHR11085">
    <property type="entry name" value="NAD-DEPENDENT PROTEIN DEACYLASE SIRTUIN-5, MITOCHONDRIAL-RELATED"/>
    <property type="match status" value="1"/>
</dbReference>
<evidence type="ECO:0000256" key="6">
    <source>
        <dbReference type="SAM" id="MobiDB-lite"/>
    </source>
</evidence>
<comment type="caution">
    <text evidence="8">The sequence shown here is derived from an EMBL/GenBank/DDBJ whole genome shotgun (WGS) entry which is preliminary data.</text>
</comment>
<sequence length="388" mass="42933">MSDLIPIFKLLHNKKSIILTGAGISCNAGIPDFRSSSGLYVKAINNSKLKGKEVFDVSILQTGAENVAVFAQFMNDLYLDIQQAQPTATHRFIDDLITKEGTTGCIRCYTQNIDDLEPTKDKVVQLHGNMTRMKCTSCGVQKPWDSNTHKTLSEGYLPPCESCLETQELRILSGKRSASYQVGAMKPDIILYGEFNHQHAENTLNCVKQDLKSNPDILLIMGTSLKVHGVKNLVKMFAKKIHTKKLGKIVIVNKEKLKGWEGIIDEHIEMDCDSFVNCYNSWRDSLKPVVRKASPAVRISKLSTPPSTPTKQRVKDFLAVTPSSTLSSSSSPRSRRTSKAPLTPSSTPTSGRKRVGIDQSMVLNTPTKRSRTIPSRSNVLKKLEAQAA</sequence>
<reference evidence="8" key="2">
    <citation type="submission" date="2021-01" db="EMBL/GenBank/DDBJ databases">
        <authorList>
            <person name="Schikora-Tamarit M.A."/>
        </authorList>
    </citation>
    <scope>NUCLEOTIDE SEQUENCE</scope>
    <source>
        <strain evidence="8">CBS2887</strain>
    </source>
</reference>
<feature type="region of interest" description="Disordered" evidence="6">
    <location>
        <begin position="319"/>
        <end position="388"/>
    </location>
</feature>
<evidence type="ECO:0000256" key="3">
    <source>
        <dbReference type="ARBA" id="ARBA00022679"/>
    </source>
</evidence>
<dbReference type="InterPro" id="IPR029035">
    <property type="entry name" value="DHS-like_NAD/FAD-binding_dom"/>
</dbReference>
<feature type="binding site" evidence="5">
    <location>
        <position position="138"/>
    </location>
    <ligand>
        <name>Zn(2+)</name>
        <dbReference type="ChEBI" id="CHEBI:29105"/>
    </ligand>
</feature>
<keyword evidence="4" id="KW-0520">NAD</keyword>
<feature type="active site" description="Proton acceptor" evidence="5">
    <location>
        <position position="127"/>
    </location>
</feature>
<dbReference type="GO" id="GO:0017136">
    <property type="term" value="F:histone deacetylase activity, NAD-dependent"/>
    <property type="evidence" value="ECO:0007669"/>
    <property type="project" value="TreeGrafter"/>
</dbReference>
<feature type="binding site" evidence="5">
    <location>
        <position position="163"/>
    </location>
    <ligand>
        <name>Zn(2+)</name>
        <dbReference type="ChEBI" id="CHEBI:29105"/>
    </ligand>
</feature>